<gene>
    <name evidence="1" type="ORF">GRI94_05440</name>
    <name evidence="2" type="ORF">GRI94_19530</name>
</gene>
<evidence type="ECO:0008006" key="4">
    <source>
        <dbReference type="Google" id="ProtNLM"/>
    </source>
</evidence>
<evidence type="ECO:0000313" key="2">
    <source>
        <dbReference type="EMBL" id="MXP34027.1"/>
    </source>
</evidence>
<keyword evidence="3" id="KW-1185">Reference proteome</keyword>
<dbReference type="Proteomes" id="UP000446786">
    <property type="component" value="Unassembled WGS sequence"/>
</dbReference>
<dbReference type="EMBL" id="WTYE01000001">
    <property type="protein sequence ID" value="MXP31267.1"/>
    <property type="molecule type" value="Genomic_DNA"/>
</dbReference>
<dbReference type="OrthoDB" id="4070623at2"/>
<organism evidence="1 3">
    <name type="scientific">Parerythrobacter jejuensis</name>
    <dbReference type="NCBI Taxonomy" id="795812"/>
    <lineage>
        <taxon>Bacteria</taxon>
        <taxon>Pseudomonadati</taxon>
        <taxon>Pseudomonadota</taxon>
        <taxon>Alphaproteobacteria</taxon>
        <taxon>Sphingomonadales</taxon>
        <taxon>Erythrobacteraceae</taxon>
        <taxon>Parerythrobacter</taxon>
    </lineage>
</organism>
<accession>A0A845APC8</accession>
<reference evidence="1 3" key="1">
    <citation type="submission" date="2019-12" db="EMBL/GenBank/DDBJ databases">
        <title>Genomic-based taxomic classification of the family Erythrobacteraceae.</title>
        <authorList>
            <person name="Xu L."/>
        </authorList>
    </citation>
    <scope>NUCLEOTIDE SEQUENCE [LARGE SCALE GENOMIC DNA]</scope>
    <source>
        <strain evidence="1 3">JCM 16677</strain>
    </source>
</reference>
<dbReference type="EMBL" id="WTYE01000001">
    <property type="protein sequence ID" value="MXP34027.1"/>
    <property type="molecule type" value="Genomic_DNA"/>
</dbReference>
<dbReference type="SUPFAM" id="SSF69279">
    <property type="entry name" value="Phage tail proteins"/>
    <property type="match status" value="1"/>
</dbReference>
<dbReference type="AlphaFoldDB" id="A0A845APC8"/>
<name>A0A845APC8_9SPHN</name>
<dbReference type="RefSeq" id="WP_160778728.1">
    <property type="nucleotide sequence ID" value="NZ_BAAAZF010000001.1"/>
</dbReference>
<comment type="caution">
    <text evidence="1">The sequence shown here is derived from an EMBL/GenBank/DDBJ whole genome shotgun (WGS) entry which is preliminary data.</text>
</comment>
<protein>
    <recommendedName>
        <fullName evidence="4">Phage late control D family protein</fullName>
    </recommendedName>
</protein>
<proteinExistence type="predicted"/>
<evidence type="ECO:0000313" key="3">
    <source>
        <dbReference type="Proteomes" id="UP000446786"/>
    </source>
</evidence>
<sequence length="363" mass="39681">MARDDNQTYIGTRPTIEIDEQSYPMLLRNLRSLRMTEALGGLSSIEITYTDWIDAPDGTRGFGAMGDDHPMRIGRPVLVGMGPEEDPIEIFRGIITAVESEIEDGRPPVITLFAEDLLFPLRQTRRSFLYEAKTPKQVCEEIAGFHNLSVEVRDGLDEPARDWLQMGQSDLAFLRAILGKLDADLQMVENTLQIGPIADQERTEVELASPGNLIRARARADIATQSGEIAVSAMDIVGGDKVEASVTSADSPGPGEGADGKAYLDAHFAAYRTQHRSQGPMEQGGVDAYAAAAFRQQAREFVRIEGTASGNTQMRVGSFAIISGMNPAFINQYLVVEANHWFDANAGYFVDFTALGAFFGEQP</sequence>
<evidence type="ECO:0000313" key="1">
    <source>
        <dbReference type="EMBL" id="MXP31267.1"/>
    </source>
</evidence>